<proteinExistence type="inferred from homology"/>
<feature type="transmembrane region" description="Helical" evidence="13">
    <location>
        <begin position="95"/>
        <end position="113"/>
    </location>
</feature>
<evidence type="ECO:0000256" key="6">
    <source>
        <dbReference type="ARBA" id="ARBA00022692"/>
    </source>
</evidence>
<keyword evidence="6 13" id="KW-0812">Transmembrane</keyword>
<dbReference type="InterPro" id="IPR016174">
    <property type="entry name" value="Di-haem_cyt_TM"/>
</dbReference>
<keyword evidence="8" id="KW-0249">Electron transport</keyword>
<comment type="subcellular location">
    <subcellularLocation>
        <location evidence="2">Cell membrane</location>
        <topology evidence="2">Multi-pass membrane protein</topology>
    </subcellularLocation>
</comment>
<dbReference type="RefSeq" id="WP_136339695.1">
    <property type="nucleotide sequence ID" value="NZ_SSMD01000006.1"/>
</dbReference>
<evidence type="ECO:0000256" key="5">
    <source>
        <dbReference type="ARBA" id="ARBA00022617"/>
    </source>
</evidence>
<keyword evidence="5" id="KW-0349">Heme</keyword>
<feature type="transmembrane region" description="Helical" evidence="13">
    <location>
        <begin position="125"/>
        <end position="148"/>
    </location>
</feature>
<evidence type="ECO:0000256" key="10">
    <source>
        <dbReference type="ARBA" id="ARBA00023004"/>
    </source>
</evidence>
<dbReference type="GO" id="GO:0005886">
    <property type="term" value="C:plasma membrane"/>
    <property type="evidence" value="ECO:0007669"/>
    <property type="project" value="UniProtKB-SubCell"/>
</dbReference>
<evidence type="ECO:0000256" key="8">
    <source>
        <dbReference type="ARBA" id="ARBA00022982"/>
    </source>
</evidence>
<dbReference type="EMBL" id="SSMD01000006">
    <property type="protein sequence ID" value="THD72798.1"/>
    <property type="molecule type" value="Genomic_DNA"/>
</dbReference>
<gene>
    <name evidence="15" type="ORF">E7681_12775</name>
</gene>
<comment type="similarity">
    <text evidence="12">Belongs to the cytochrome b561 family.</text>
</comment>
<reference evidence="15 16" key="1">
    <citation type="submission" date="2019-04" db="EMBL/GenBank/DDBJ databases">
        <title>Draft genome sequence of Youngimonas vesicularis.</title>
        <authorList>
            <person name="Hameed A."/>
        </authorList>
    </citation>
    <scope>NUCLEOTIDE SEQUENCE [LARGE SCALE GENOMIC DNA]</scope>
    <source>
        <strain evidence="15 16">CC-AMW-E</strain>
    </source>
</reference>
<feature type="transmembrane region" description="Helical" evidence="13">
    <location>
        <begin position="49"/>
        <end position="69"/>
    </location>
</feature>
<keyword evidence="16" id="KW-1185">Reference proteome</keyword>
<dbReference type="GO" id="GO:0046872">
    <property type="term" value="F:metal ion binding"/>
    <property type="evidence" value="ECO:0007669"/>
    <property type="project" value="UniProtKB-KW"/>
</dbReference>
<keyword evidence="11 13" id="KW-0472">Membrane</keyword>
<protein>
    <submittedName>
        <fullName evidence="15">Cytochrome b</fullName>
    </submittedName>
</protein>
<dbReference type="PANTHER" id="PTHR30529:SF1">
    <property type="entry name" value="CYTOCHROME B561 HOMOLOG 2"/>
    <property type="match status" value="1"/>
</dbReference>
<keyword evidence="9 13" id="KW-1133">Transmembrane helix</keyword>
<sequence length="160" mass="17700">MPTHYSRAQIALHWVIFLLIAFQFVANEPMGEAWRAVKKGQEVSFDPLVAAHVFAGIAVLALVVWRLALRLTRGVPPLPAEEPAHLKLVAHLTHWGLYAFMVLVPLSGLVAWFGSVEPAGEAHEVLKTLLMILVILHVAGALYQQLVLKTNIMERMKKAG</sequence>
<dbReference type="GO" id="GO:0009055">
    <property type="term" value="F:electron transfer activity"/>
    <property type="evidence" value="ECO:0007669"/>
    <property type="project" value="InterPro"/>
</dbReference>
<dbReference type="OrthoDB" id="8156287at2"/>
<evidence type="ECO:0000313" key="16">
    <source>
        <dbReference type="Proteomes" id="UP000306113"/>
    </source>
</evidence>
<dbReference type="GO" id="GO:0022904">
    <property type="term" value="P:respiratory electron transport chain"/>
    <property type="evidence" value="ECO:0007669"/>
    <property type="project" value="InterPro"/>
</dbReference>
<comment type="caution">
    <text evidence="15">The sequence shown here is derived from an EMBL/GenBank/DDBJ whole genome shotgun (WGS) entry which is preliminary data.</text>
</comment>
<dbReference type="GO" id="GO:0020037">
    <property type="term" value="F:heme binding"/>
    <property type="evidence" value="ECO:0007669"/>
    <property type="project" value="TreeGrafter"/>
</dbReference>
<keyword evidence="7" id="KW-0479">Metal-binding</keyword>
<evidence type="ECO:0000256" key="9">
    <source>
        <dbReference type="ARBA" id="ARBA00022989"/>
    </source>
</evidence>
<dbReference type="Proteomes" id="UP000306113">
    <property type="component" value="Unassembled WGS sequence"/>
</dbReference>
<accession>A0A4S3M8Q9</accession>
<dbReference type="Gene3D" id="1.20.950.20">
    <property type="entry name" value="Transmembrane di-heme cytochromes, Chain C"/>
    <property type="match status" value="1"/>
</dbReference>
<evidence type="ECO:0000256" key="2">
    <source>
        <dbReference type="ARBA" id="ARBA00004651"/>
    </source>
</evidence>
<evidence type="ECO:0000256" key="12">
    <source>
        <dbReference type="ARBA" id="ARBA00037975"/>
    </source>
</evidence>
<comment type="cofactor">
    <cofactor evidence="1">
        <name>heme b</name>
        <dbReference type="ChEBI" id="CHEBI:60344"/>
    </cofactor>
</comment>
<dbReference type="InterPro" id="IPR011577">
    <property type="entry name" value="Cyt_b561_bac/Ni-Hgenase"/>
</dbReference>
<evidence type="ECO:0000256" key="13">
    <source>
        <dbReference type="SAM" id="Phobius"/>
    </source>
</evidence>
<evidence type="ECO:0000256" key="11">
    <source>
        <dbReference type="ARBA" id="ARBA00023136"/>
    </source>
</evidence>
<organism evidence="15 16">
    <name type="scientific">Thalassobius vesicularis</name>
    <dbReference type="NCBI Taxonomy" id="1294297"/>
    <lineage>
        <taxon>Bacteria</taxon>
        <taxon>Pseudomonadati</taxon>
        <taxon>Pseudomonadota</taxon>
        <taxon>Alphaproteobacteria</taxon>
        <taxon>Rhodobacterales</taxon>
        <taxon>Roseobacteraceae</taxon>
        <taxon>Thalassovita</taxon>
    </lineage>
</organism>
<dbReference type="SUPFAM" id="SSF81342">
    <property type="entry name" value="Transmembrane di-heme cytochromes"/>
    <property type="match status" value="1"/>
</dbReference>
<keyword evidence="10" id="KW-0408">Iron</keyword>
<evidence type="ECO:0000256" key="3">
    <source>
        <dbReference type="ARBA" id="ARBA00022448"/>
    </source>
</evidence>
<keyword evidence="3" id="KW-0813">Transport</keyword>
<feature type="domain" description="Cytochrome b561 bacterial/Ni-hydrogenase" evidence="14">
    <location>
        <begin position="4"/>
        <end position="156"/>
    </location>
</feature>
<dbReference type="PANTHER" id="PTHR30529">
    <property type="entry name" value="CYTOCHROME B561"/>
    <property type="match status" value="1"/>
</dbReference>
<name>A0A4S3M8Q9_9RHOB</name>
<dbReference type="Pfam" id="PF01292">
    <property type="entry name" value="Ni_hydr_CYTB"/>
    <property type="match status" value="1"/>
</dbReference>
<evidence type="ECO:0000256" key="7">
    <source>
        <dbReference type="ARBA" id="ARBA00022723"/>
    </source>
</evidence>
<dbReference type="InterPro" id="IPR052168">
    <property type="entry name" value="Cytochrome_b561_oxidase"/>
</dbReference>
<evidence type="ECO:0000256" key="4">
    <source>
        <dbReference type="ARBA" id="ARBA00022475"/>
    </source>
</evidence>
<dbReference type="AlphaFoldDB" id="A0A4S3M8Q9"/>
<evidence type="ECO:0000259" key="14">
    <source>
        <dbReference type="Pfam" id="PF01292"/>
    </source>
</evidence>
<evidence type="ECO:0000256" key="1">
    <source>
        <dbReference type="ARBA" id="ARBA00001970"/>
    </source>
</evidence>
<keyword evidence="4" id="KW-1003">Cell membrane</keyword>
<evidence type="ECO:0000313" key="15">
    <source>
        <dbReference type="EMBL" id="THD72798.1"/>
    </source>
</evidence>